<feature type="signal peptide" evidence="2">
    <location>
        <begin position="1"/>
        <end position="23"/>
    </location>
</feature>
<name>A0ABN2AFB3_9ACTN</name>
<feature type="region of interest" description="Disordered" evidence="1">
    <location>
        <begin position="26"/>
        <end position="68"/>
    </location>
</feature>
<evidence type="ECO:0000313" key="3">
    <source>
        <dbReference type="EMBL" id="GAA1517330.1"/>
    </source>
</evidence>
<comment type="caution">
    <text evidence="3">The sequence shown here is derived from an EMBL/GenBank/DDBJ whole genome shotgun (WGS) entry which is preliminary data.</text>
</comment>
<dbReference type="PROSITE" id="PS51257">
    <property type="entry name" value="PROKAR_LIPOPROTEIN"/>
    <property type="match status" value="1"/>
</dbReference>
<proteinExistence type="predicted"/>
<evidence type="ECO:0000256" key="1">
    <source>
        <dbReference type="SAM" id="MobiDB-lite"/>
    </source>
</evidence>
<sequence length="216" mass="23022">MRRPTLPAAVLVVALLLTGCGGGDTNKGSLPEGVDDPGSTSTGGTPGTGDPSTPGTTTEPSEPVKTPPAAKAQVIVVPGNFANNPAVQGLVAKYPIYYKARVDRNDSVIRETFPAYFYLDVTDNIKTAKTRGYVMRPPGSVVVMSAVNIPHGLVQLNLCLSQRTQYWNPGAKKWVKPAPQGLPQVIQMVKTGLGWSMYREMRPAKPFSCAKVPFPA</sequence>
<dbReference type="RefSeq" id="WP_344171465.1">
    <property type="nucleotide sequence ID" value="NZ_BAAANC010000001.1"/>
</dbReference>
<feature type="chain" id="PRO_5045906527" description="Lipoprotein" evidence="2">
    <location>
        <begin position="24"/>
        <end position="216"/>
    </location>
</feature>
<keyword evidence="2" id="KW-0732">Signal</keyword>
<gene>
    <name evidence="3" type="ORF">GCM10009741_15790</name>
</gene>
<evidence type="ECO:0000313" key="4">
    <source>
        <dbReference type="Proteomes" id="UP001500363"/>
    </source>
</evidence>
<dbReference type="Proteomes" id="UP001500363">
    <property type="component" value="Unassembled WGS sequence"/>
</dbReference>
<reference evidence="3 4" key="1">
    <citation type="journal article" date="2019" name="Int. J. Syst. Evol. Microbiol.">
        <title>The Global Catalogue of Microorganisms (GCM) 10K type strain sequencing project: providing services to taxonomists for standard genome sequencing and annotation.</title>
        <authorList>
            <consortium name="The Broad Institute Genomics Platform"/>
            <consortium name="The Broad Institute Genome Sequencing Center for Infectious Disease"/>
            <person name="Wu L."/>
            <person name="Ma J."/>
        </authorList>
    </citation>
    <scope>NUCLEOTIDE SEQUENCE [LARGE SCALE GENOMIC DNA]</scope>
    <source>
        <strain evidence="3 4">JCM 14303</strain>
    </source>
</reference>
<organism evidence="3 4">
    <name type="scientific">Kribbella lupini</name>
    <dbReference type="NCBI Taxonomy" id="291602"/>
    <lineage>
        <taxon>Bacteria</taxon>
        <taxon>Bacillati</taxon>
        <taxon>Actinomycetota</taxon>
        <taxon>Actinomycetes</taxon>
        <taxon>Propionibacteriales</taxon>
        <taxon>Kribbellaceae</taxon>
        <taxon>Kribbella</taxon>
    </lineage>
</organism>
<keyword evidence="4" id="KW-1185">Reference proteome</keyword>
<protein>
    <recommendedName>
        <fullName evidence="5">Lipoprotein</fullName>
    </recommendedName>
</protein>
<evidence type="ECO:0008006" key="5">
    <source>
        <dbReference type="Google" id="ProtNLM"/>
    </source>
</evidence>
<accession>A0ABN2AFB3</accession>
<evidence type="ECO:0000256" key="2">
    <source>
        <dbReference type="SAM" id="SignalP"/>
    </source>
</evidence>
<dbReference type="EMBL" id="BAAANC010000001">
    <property type="protein sequence ID" value="GAA1517330.1"/>
    <property type="molecule type" value="Genomic_DNA"/>
</dbReference>
<feature type="compositionally biased region" description="Low complexity" evidence="1">
    <location>
        <begin position="36"/>
        <end position="63"/>
    </location>
</feature>